<proteinExistence type="predicted"/>
<evidence type="ECO:0000313" key="2">
    <source>
        <dbReference type="WBParaSite" id="JU765_v2.g13964.t1"/>
    </source>
</evidence>
<protein>
    <submittedName>
        <fullName evidence="2">Uncharacterized protein</fullName>
    </submittedName>
</protein>
<reference evidence="2" key="1">
    <citation type="submission" date="2022-11" db="UniProtKB">
        <authorList>
            <consortium name="WormBaseParasite"/>
        </authorList>
    </citation>
    <scope>IDENTIFICATION</scope>
</reference>
<dbReference type="WBParaSite" id="JU765_v2.g13964.t1">
    <property type="protein sequence ID" value="JU765_v2.g13964.t1"/>
    <property type="gene ID" value="JU765_v2.g13964"/>
</dbReference>
<dbReference type="Proteomes" id="UP000887576">
    <property type="component" value="Unplaced"/>
</dbReference>
<evidence type="ECO:0000313" key="1">
    <source>
        <dbReference type="Proteomes" id="UP000887576"/>
    </source>
</evidence>
<sequence length="223" mass="25400">MIKRILFQFLIFLVISIVLLKCSESEEGEKCVDFVHNYVMSKTPIKDENANYPAKVTKFSSTLYNSEGKPACHQKRPTVLMPGWTKLIDGELHVKQDVNLTKDGVVRMTVYGADFDDPLCLNGTSQYLAIPNRFCRFNLCEFIGNDLCEILQKKGVHTIREVEEKLNFNRTLFLPEPPSLLGISLLDLFSGDFNFGFAIESEGRTILELLIPFNHKYLQIGVE</sequence>
<organism evidence="1 2">
    <name type="scientific">Panagrolaimus sp. JU765</name>
    <dbReference type="NCBI Taxonomy" id="591449"/>
    <lineage>
        <taxon>Eukaryota</taxon>
        <taxon>Metazoa</taxon>
        <taxon>Ecdysozoa</taxon>
        <taxon>Nematoda</taxon>
        <taxon>Chromadorea</taxon>
        <taxon>Rhabditida</taxon>
        <taxon>Tylenchina</taxon>
        <taxon>Panagrolaimomorpha</taxon>
        <taxon>Panagrolaimoidea</taxon>
        <taxon>Panagrolaimidae</taxon>
        <taxon>Panagrolaimus</taxon>
    </lineage>
</organism>
<name>A0AC34Q8E6_9BILA</name>
<accession>A0AC34Q8E6</accession>